<evidence type="ECO:0000313" key="7">
    <source>
        <dbReference type="Proteomes" id="UP001362999"/>
    </source>
</evidence>
<evidence type="ECO:0000256" key="2">
    <source>
        <dbReference type="ARBA" id="ARBA00022771"/>
    </source>
</evidence>
<dbReference type="InterPro" id="IPR058518">
    <property type="entry name" value="DUF8205"/>
</dbReference>
<evidence type="ECO:0000256" key="1">
    <source>
        <dbReference type="ARBA" id="ARBA00022723"/>
    </source>
</evidence>
<keyword evidence="1" id="KW-0479">Metal-binding</keyword>
<dbReference type="AlphaFoldDB" id="A0AAV9ZM41"/>
<dbReference type="GO" id="GO:0008270">
    <property type="term" value="F:zinc ion binding"/>
    <property type="evidence" value="ECO:0007669"/>
    <property type="project" value="UniProtKB-KW"/>
</dbReference>
<comment type="caution">
    <text evidence="6">The sequence shown here is derived from an EMBL/GenBank/DDBJ whole genome shotgun (WGS) entry which is preliminary data.</text>
</comment>
<dbReference type="Gene3D" id="6.10.140.2220">
    <property type="match status" value="1"/>
</dbReference>
<evidence type="ECO:0000313" key="6">
    <source>
        <dbReference type="EMBL" id="KAK6987435.1"/>
    </source>
</evidence>
<accession>A0AAV9ZM41</accession>
<gene>
    <name evidence="6" type="ORF">R3P38DRAFT_3101241</name>
</gene>
<dbReference type="EMBL" id="JAWWNJ010000131">
    <property type="protein sequence ID" value="KAK6987435.1"/>
    <property type="molecule type" value="Genomic_DNA"/>
</dbReference>
<evidence type="ECO:0000256" key="3">
    <source>
        <dbReference type="ARBA" id="ARBA00022833"/>
    </source>
</evidence>
<keyword evidence="3" id="KW-0862">Zinc</keyword>
<evidence type="ECO:0000256" key="4">
    <source>
        <dbReference type="PROSITE-ProRule" id="PRU00134"/>
    </source>
</evidence>
<dbReference type="Proteomes" id="UP001362999">
    <property type="component" value="Unassembled WGS sequence"/>
</dbReference>
<keyword evidence="7" id="KW-1185">Reference proteome</keyword>
<dbReference type="SUPFAM" id="SSF144232">
    <property type="entry name" value="HIT/MYND zinc finger-like"/>
    <property type="match status" value="1"/>
</dbReference>
<dbReference type="Pfam" id="PF26632">
    <property type="entry name" value="DUF8205"/>
    <property type="match status" value="1"/>
</dbReference>
<dbReference type="PROSITE" id="PS50865">
    <property type="entry name" value="ZF_MYND_2"/>
    <property type="match status" value="1"/>
</dbReference>
<dbReference type="PROSITE" id="PS01360">
    <property type="entry name" value="ZF_MYND_1"/>
    <property type="match status" value="1"/>
</dbReference>
<proteinExistence type="predicted"/>
<evidence type="ECO:0000259" key="5">
    <source>
        <dbReference type="PROSITE" id="PS50865"/>
    </source>
</evidence>
<name>A0AAV9ZM41_9AGAR</name>
<dbReference type="InterPro" id="IPR002893">
    <property type="entry name" value="Znf_MYND"/>
</dbReference>
<reference evidence="6 7" key="1">
    <citation type="journal article" date="2024" name="J Genomics">
        <title>Draft genome sequencing and assembly of Favolaschia claudopus CIRM-BRFM 2984 isolated from oak limbs.</title>
        <authorList>
            <person name="Navarro D."/>
            <person name="Drula E."/>
            <person name="Chaduli D."/>
            <person name="Cazenave R."/>
            <person name="Ahrendt S."/>
            <person name="Wang J."/>
            <person name="Lipzen A."/>
            <person name="Daum C."/>
            <person name="Barry K."/>
            <person name="Grigoriev I.V."/>
            <person name="Favel A."/>
            <person name="Rosso M.N."/>
            <person name="Martin F."/>
        </authorList>
    </citation>
    <scope>NUCLEOTIDE SEQUENCE [LARGE SCALE GENOMIC DNA]</scope>
    <source>
        <strain evidence="6 7">CIRM-BRFM 2984</strain>
    </source>
</reference>
<dbReference type="Pfam" id="PF01753">
    <property type="entry name" value="zf-MYND"/>
    <property type="match status" value="1"/>
</dbReference>
<protein>
    <recommendedName>
        <fullName evidence="5">MYND-type domain-containing protein</fullName>
    </recommendedName>
</protein>
<feature type="domain" description="MYND-type" evidence="5">
    <location>
        <begin position="44"/>
        <end position="86"/>
    </location>
</feature>
<keyword evidence="2 4" id="KW-0863">Zinc-finger</keyword>
<sequence>MSSMFSFGLQHTIRLAGDASTTFSTPFPQGLGNPQFKQSSNIGCMNCLQGERDVGHSLRECSRCKGVRYCSKECQIQDWPSHKPDCGHKVTVPRILIAACSDPRLSLFMQICCILKFKLFDSGDRAEEFISARFAVAIEPVDLVELGRIMTAPKDGRKVDATVADIQGMLQINGFEWEEPDDGLSSISLPDRSASVTLEVWRKERARVVAAGFPGNPLVMLNILYPANGNVISLPLCISSAARDLVQKFMTKGFDMRCEPTKERKRLPFTIETCMEYMNSYIREDNHNRLHLRTKMRSQDVKVITDYKPREKNFLAGHLFVEKFARETIYKSMQLRITQTVGKFFYEAGLRG</sequence>
<organism evidence="6 7">
    <name type="scientific">Favolaschia claudopus</name>
    <dbReference type="NCBI Taxonomy" id="2862362"/>
    <lineage>
        <taxon>Eukaryota</taxon>
        <taxon>Fungi</taxon>
        <taxon>Dikarya</taxon>
        <taxon>Basidiomycota</taxon>
        <taxon>Agaricomycotina</taxon>
        <taxon>Agaricomycetes</taxon>
        <taxon>Agaricomycetidae</taxon>
        <taxon>Agaricales</taxon>
        <taxon>Marasmiineae</taxon>
        <taxon>Mycenaceae</taxon>
        <taxon>Favolaschia</taxon>
    </lineage>
</organism>